<dbReference type="SMART" id="SM01222">
    <property type="entry name" value="FTCD_N"/>
    <property type="match status" value="1"/>
</dbReference>
<dbReference type="EMBL" id="DS469540">
    <property type="protein sequence ID" value="EDO44840.1"/>
    <property type="molecule type" value="Genomic_DNA"/>
</dbReference>
<evidence type="ECO:0000256" key="1">
    <source>
        <dbReference type="ARBA" id="ARBA00012252"/>
    </source>
</evidence>
<dbReference type="GO" id="GO:0030409">
    <property type="term" value="F:glutamate formimidoyltransferase activity"/>
    <property type="evidence" value="ECO:0007669"/>
    <property type="project" value="UniProtKB-EC"/>
</dbReference>
<feature type="domain" description="Formiminotransferase N-terminal subdomain" evidence="4">
    <location>
        <begin position="5"/>
        <end position="193"/>
    </location>
</feature>
<dbReference type="Gene3D" id="3.30.990.10">
    <property type="entry name" value="Formiminotransferase, N-terminal subdomain"/>
    <property type="match status" value="1"/>
</dbReference>
<evidence type="ECO:0000259" key="3">
    <source>
        <dbReference type="SMART" id="SM01221"/>
    </source>
</evidence>
<dbReference type="InterPro" id="IPR012886">
    <property type="entry name" value="Formiminotransferase_N"/>
</dbReference>
<dbReference type="InterPro" id="IPR037064">
    <property type="entry name" value="Formiminotransferase_N_sf"/>
</dbReference>
<dbReference type="PANTHER" id="PTHR12234:SF1">
    <property type="entry name" value="FORMIMINOTRANSFERASE N-TERMINAL SUBDOMAIN-CONTAINING PROTEIN"/>
    <property type="match status" value="1"/>
</dbReference>
<evidence type="ECO:0000313" key="6">
    <source>
        <dbReference type="Proteomes" id="UP000001593"/>
    </source>
</evidence>
<accession>A7RUE4</accession>
<keyword evidence="6" id="KW-1185">Reference proteome</keyword>
<dbReference type="OMA" id="TAPHREN"/>
<organism evidence="5 6">
    <name type="scientific">Nematostella vectensis</name>
    <name type="common">Starlet sea anemone</name>
    <dbReference type="NCBI Taxonomy" id="45351"/>
    <lineage>
        <taxon>Eukaryota</taxon>
        <taxon>Metazoa</taxon>
        <taxon>Cnidaria</taxon>
        <taxon>Anthozoa</taxon>
        <taxon>Hexacorallia</taxon>
        <taxon>Actiniaria</taxon>
        <taxon>Edwardsiidae</taxon>
        <taxon>Nematostella</taxon>
    </lineage>
</organism>
<dbReference type="OrthoDB" id="48036at2759"/>
<dbReference type="InterPro" id="IPR037070">
    <property type="entry name" value="Formiminotransferase_C_sf"/>
</dbReference>
<dbReference type="Pfam" id="PF07837">
    <property type="entry name" value="FTCD_N"/>
    <property type="match status" value="1"/>
</dbReference>
<feature type="domain" description="Formiminotransferase C-terminal subdomain" evidence="3">
    <location>
        <begin position="199"/>
        <end position="312"/>
    </location>
</feature>
<proteinExistence type="predicted"/>
<protein>
    <recommendedName>
        <fullName evidence="1">glutamate formimidoyltransferase</fullName>
        <ecNumber evidence="1">2.1.2.5</ecNumber>
    </recommendedName>
</protein>
<dbReference type="GO" id="GO:0005542">
    <property type="term" value="F:folic acid binding"/>
    <property type="evidence" value="ECO:0007669"/>
    <property type="project" value="InterPro"/>
</dbReference>
<dbReference type="Proteomes" id="UP000001593">
    <property type="component" value="Unassembled WGS sequence"/>
</dbReference>
<sequence length="317" mass="34434">MQRLRLVACLLNVSEARSKPIVESIAHSAIGNTKPLNETSLKCSSTVLNIFSDLDYNRSVITIAAPVDSIEESVFRACKTAYEEIDLSKHRGGHPRLGAVDLVPLHPITPSVTLEECGKIAINIGRRITDTIKGSSVFFFGHADLPLKRGLVTRRKAVSWYEGKGDMTFDGIGWDIGPAPTPRYGCTGVGAIPYVTNCNVTIDTKDLSLGKKIAASIRATSSEGLPGVQSMAFAHEGMVEIACNVEALEELSDEGTFNYTSANNIEERIKEMASTAGVELYGTKVVGYTPEEAYHRAKNALEQGNSTAWETSKEYRM</sequence>
<reference evidence="5 6" key="1">
    <citation type="journal article" date="2007" name="Science">
        <title>Sea anemone genome reveals ancestral eumetazoan gene repertoire and genomic organization.</title>
        <authorList>
            <person name="Putnam N.H."/>
            <person name="Srivastava M."/>
            <person name="Hellsten U."/>
            <person name="Dirks B."/>
            <person name="Chapman J."/>
            <person name="Salamov A."/>
            <person name="Terry A."/>
            <person name="Shapiro H."/>
            <person name="Lindquist E."/>
            <person name="Kapitonov V.V."/>
            <person name="Jurka J."/>
            <person name="Genikhovich G."/>
            <person name="Grigoriev I.V."/>
            <person name="Lucas S.M."/>
            <person name="Steele R.E."/>
            <person name="Finnerty J.R."/>
            <person name="Technau U."/>
            <person name="Martindale M.Q."/>
            <person name="Rokhsar D.S."/>
        </authorList>
    </citation>
    <scope>NUCLEOTIDE SEQUENCE [LARGE SCALE GENOMIC DNA]</scope>
    <source>
        <strain evidence="6">CH2 X CH6</strain>
    </source>
</reference>
<dbReference type="InterPro" id="IPR022384">
    <property type="entry name" value="FormiminoTrfase_cat_dom_sf"/>
</dbReference>
<dbReference type="EC" id="2.1.2.5" evidence="1"/>
<gene>
    <name evidence="5" type="ORF">NEMVEDRAFT_v1g93913</name>
</gene>
<keyword evidence="2" id="KW-0808">Transferase</keyword>
<dbReference type="eggNOG" id="ENOG502QS19">
    <property type="taxonomic scope" value="Eukaryota"/>
</dbReference>
<dbReference type="KEGG" id="nve:5516848"/>
<evidence type="ECO:0000259" key="4">
    <source>
        <dbReference type="SMART" id="SM01222"/>
    </source>
</evidence>
<dbReference type="InterPro" id="IPR051623">
    <property type="entry name" value="FTCD"/>
</dbReference>
<dbReference type="InterPro" id="IPR013802">
    <property type="entry name" value="Formiminotransferase_C"/>
</dbReference>
<dbReference type="Gene3D" id="3.30.70.670">
    <property type="entry name" value="Formiminotransferase, C-terminal subdomain"/>
    <property type="match status" value="1"/>
</dbReference>
<dbReference type="SUPFAM" id="SSF55116">
    <property type="entry name" value="Formiminotransferase domain of formiminotransferase-cyclodeaminase"/>
    <property type="match status" value="2"/>
</dbReference>
<name>A7RUE4_NEMVE</name>
<evidence type="ECO:0000313" key="5">
    <source>
        <dbReference type="EMBL" id="EDO44840.1"/>
    </source>
</evidence>
<evidence type="ECO:0000256" key="2">
    <source>
        <dbReference type="ARBA" id="ARBA00022679"/>
    </source>
</evidence>
<dbReference type="InParanoid" id="A7RUE4"/>
<dbReference type="PhylomeDB" id="A7RUE4"/>
<dbReference type="STRING" id="45351.A7RUE4"/>
<dbReference type="HOGENOM" id="CLU_074009_0_0_1"/>
<dbReference type="AlphaFoldDB" id="A7RUE4"/>
<dbReference type="SMART" id="SM01221">
    <property type="entry name" value="FTCD"/>
    <property type="match status" value="1"/>
</dbReference>
<dbReference type="PANTHER" id="PTHR12234">
    <property type="entry name" value="FORMIMINOTRANSFERASE-CYCLODEAMINASE"/>
    <property type="match status" value="1"/>
</dbReference>